<dbReference type="KEGG" id="nah:F5544_43380"/>
<sequence>MVGGTAWVLRMDFPGETFTAYRSPSLVPVPEAEPGTVIFDSYPDFEEVRSRFPEHGDLWDALRRDYHATPPVAVTPDAEGAADV</sequence>
<dbReference type="Proteomes" id="UP000503540">
    <property type="component" value="Chromosome"/>
</dbReference>
<dbReference type="AlphaFoldDB" id="A0A6G9YTQ7"/>
<evidence type="ECO:0000313" key="1">
    <source>
        <dbReference type="EMBL" id="QIS16481.1"/>
    </source>
</evidence>
<dbReference type="EMBL" id="CP046172">
    <property type="protein sequence ID" value="QIS16481.1"/>
    <property type="molecule type" value="Genomic_DNA"/>
</dbReference>
<accession>A0A6G9YTQ7</accession>
<evidence type="ECO:0000313" key="2">
    <source>
        <dbReference type="Proteomes" id="UP000503540"/>
    </source>
</evidence>
<reference evidence="1 2" key="1">
    <citation type="journal article" date="2019" name="ACS Chem. Biol.">
        <title>Identification and Mobilization of a Cryptic Antibiotic Biosynthesis Gene Locus from a Human-Pathogenic Nocardia Isolate.</title>
        <authorList>
            <person name="Herisse M."/>
            <person name="Ishida K."/>
            <person name="Porter J.L."/>
            <person name="Howden B."/>
            <person name="Hertweck C."/>
            <person name="Stinear T.P."/>
            <person name="Pidot S.J."/>
        </authorList>
    </citation>
    <scope>NUCLEOTIDE SEQUENCE [LARGE SCALE GENOMIC DNA]</scope>
    <source>
        <strain evidence="1 2">AUSMDU00012717</strain>
    </source>
</reference>
<proteinExistence type="predicted"/>
<dbReference type="RefSeq" id="WP_167478546.1">
    <property type="nucleotide sequence ID" value="NZ_CP046172.1"/>
</dbReference>
<keyword evidence="2" id="KW-1185">Reference proteome</keyword>
<organism evidence="1 2">
    <name type="scientific">Nocardia arthritidis</name>
    <dbReference type="NCBI Taxonomy" id="228602"/>
    <lineage>
        <taxon>Bacteria</taxon>
        <taxon>Bacillati</taxon>
        <taxon>Actinomycetota</taxon>
        <taxon>Actinomycetes</taxon>
        <taxon>Mycobacteriales</taxon>
        <taxon>Nocardiaceae</taxon>
        <taxon>Nocardia</taxon>
    </lineage>
</organism>
<gene>
    <name evidence="1" type="ORF">F5544_43380</name>
</gene>
<name>A0A6G9YTQ7_9NOCA</name>
<protein>
    <submittedName>
        <fullName evidence="1">Uncharacterized protein</fullName>
    </submittedName>
</protein>